<dbReference type="OrthoDB" id="6144813at2759"/>
<evidence type="ECO:0000313" key="8">
    <source>
        <dbReference type="EMBL" id="OWF42501.1"/>
    </source>
</evidence>
<name>A0A210Q181_MIZYE</name>
<keyword evidence="3 6" id="KW-1133">Transmembrane helix</keyword>
<protein>
    <submittedName>
        <fullName evidence="8">Uncharacterized protein</fullName>
    </submittedName>
</protein>
<keyword evidence="7" id="KW-0732">Signal</keyword>
<dbReference type="Proteomes" id="UP000242188">
    <property type="component" value="Unassembled WGS sequence"/>
</dbReference>
<comment type="subcellular location">
    <subcellularLocation>
        <location evidence="1">Membrane</location>
    </subcellularLocation>
</comment>
<feature type="compositionally biased region" description="Basic and acidic residues" evidence="5">
    <location>
        <begin position="390"/>
        <end position="403"/>
    </location>
</feature>
<accession>A0A210Q181</accession>
<gene>
    <name evidence="8" type="ORF">KP79_PYT11083</name>
</gene>
<reference evidence="8 9" key="1">
    <citation type="journal article" date="2017" name="Nat. Ecol. Evol.">
        <title>Scallop genome provides insights into evolution of bilaterian karyotype and development.</title>
        <authorList>
            <person name="Wang S."/>
            <person name="Zhang J."/>
            <person name="Jiao W."/>
            <person name="Li J."/>
            <person name="Xun X."/>
            <person name="Sun Y."/>
            <person name="Guo X."/>
            <person name="Huan P."/>
            <person name="Dong B."/>
            <person name="Zhang L."/>
            <person name="Hu X."/>
            <person name="Sun X."/>
            <person name="Wang J."/>
            <person name="Zhao C."/>
            <person name="Wang Y."/>
            <person name="Wang D."/>
            <person name="Huang X."/>
            <person name="Wang R."/>
            <person name="Lv J."/>
            <person name="Li Y."/>
            <person name="Zhang Z."/>
            <person name="Liu B."/>
            <person name="Lu W."/>
            <person name="Hui Y."/>
            <person name="Liang J."/>
            <person name="Zhou Z."/>
            <person name="Hou R."/>
            <person name="Li X."/>
            <person name="Liu Y."/>
            <person name="Li H."/>
            <person name="Ning X."/>
            <person name="Lin Y."/>
            <person name="Zhao L."/>
            <person name="Xing Q."/>
            <person name="Dou J."/>
            <person name="Li Y."/>
            <person name="Mao J."/>
            <person name="Guo H."/>
            <person name="Dou H."/>
            <person name="Li T."/>
            <person name="Mu C."/>
            <person name="Jiang W."/>
            <person name="Fu Q."/>
            <person name="Fu X."/>
            <person name="Miao Y."/>
            <person name="Liu J."/>
            <person name="Yu Q."/>
            <person name="Li R."/>
            <person name="Liao H."/>
            <person name="Li X."/>
            <person name="Kong Y."/>
            <person name="Jiang Z."/>
            <person name="Chourrout D."/>
            <person name="Li R."/>
            <person name="Bao Z."/>
        </authorList>
    </citation>
    <scope>NUCLEOTIDE SEQUENCE [LARGE SCALE GENOMIC DNA]</scope>
    <source>
        <strain evidence="8 9">PY_sf001</strain>
    </source>
</reference>
<comment type="caution">
    <text evidence="8">The sequence shown here is derived from an EMBL/GenBank/DDBJ whole genome shotgun (WGS) entry which is preliminary data.</text>
</comment>
<feature type="region of interest" description="Disordered" evidence="5">
    <location>
        <begin position="362"/>
        <end position="520"/>
    </location>
</feature>
<dbReference type="EMBL" id="NEDP02005265">
    <property type="protein sequence ID" value="OWF42501.1"/>
    <property type="molecule type" value="Genomic_DNA"/>
</dbReference>
<dbReference type="AlphaFoldDB" id="A0A210Q181"/>
<dbReference type="PANTHER" id="PTHR31395">
    <property type="entry name" value="SHISA"/>
    <property type="match status" value="1"/>
</dbReference>
<feature type="compositionally biased region" description="Acidic residues" evidence="5">
    <location>
        <begin position="421"/>
        <end position="431"/>
    </location>
</feature>
<feature type="compositionally biased region" description="Polar residues" evidence="5">
    <location>
        <begin position="262"/>
        <end position="275"/>
    </location>
</feature>
<feature type="compositionally biased region" description="Basic and acidic residues" evidence="5">
    <location>
        <begin position="308"/>
        <end position="338"/>
    </location>
</feature>
<evidence type="ECO:0000256" key="3">
    <source>
        <dbReference type="ARBA" id="ARBA00022989"/>
    </source>
</evidence>
<dbReference type="InterPro" id="IPR026910">
    <property type="entry name" value="Shisa"/>
</dbReference>
<feature type="compositionally biased region" description="Basic residues" evidence="5">
    <location>
        <begin position="407"/>
        <end position="416"/>
    </location>
</feature>
<evidence type="ECO:0000256" key="5">
    <source>
        <dbReference type="SAM" id="MobiDB-lite"/>
    </source>
</evidence>
<feature type="region of interest" description="Disordered" evidence="5">
    <location>
        <begin position="652"/>
        <end position="672"/>
    </location>
</feature>
<evidence type="ECO:0000256" key="1">
    <source>
        <dbReference type="ARBA" id="ARBA00004370"/>
    </source>
</evidence>
<feature type="region of interest" description="Disordered" evidence="5">
    <location>
        <begin position="245"/>
        <end position="338"/>
    </location>
</feature>
<evidence type="ECO:0000313" key="9">
    <source>
        <dbReference type="Proteomes" id="UP000242188"/>
    </source>
</evidence>
<feature type="compositionally biased region" description="Polar residues" evidence="5">
    <location>
        <begin position="375"/>
        <end position="387"/>
    </location>
</feature>
<proteinExistence type="predicted"/>
<feature type="compositionally biased region" description="Acidic residues" evidence="5">
    <location>
        <begin position="444"/>
        <end position="467"/>
    </location>
</feature>
<feature type="compositionally biased region" description="Polar residues" evidence="5">
    <location>
        <begin position="597"/>
        <end position="612"/>
    </location>
</feature>
<organism evidence="8 9">
    <name type="scientific">Mizuhopecten yessoensis</name>
    <name type="common">Japanese scallop</name>
    <name type="synonym">Patinopecten yessoensis</name>
    <dbReference type="NCBI Taxonomy" id="6573"/>
    <lineage>
        <taxon>Eukaryota</taxon>
        <taxon>Metazoa</taxon>
        <taxon>Spiralia</taxon>
        <taxon>Lophotrochozoa</taxon>
        <taxon>Mollusca</taxon>
        <taxon>Bivalvia</taxon>
        <taxon>Autobranchia</taxon>
        <taxon>Pteriomorphia</taxon>
        <taxon>Pectinida</taxon>
        <taxon>Pectinoidea</taxon>
        <taxon>Pectinidae</taxon>
        <taxon>Mizuhopecten</taxon>
    </lineage>
</organism>
<keyword evidence="4 6" id="KW-0472">Membrane</keyword>
<evidence type="ECO:0000256" key="2">
    <source>
        <dbReference type="ARBA" id="ARBA00022692"/>
    </source>
</evidence>
<dbReference type="PANTHER" id="PTHR31395:SF23">
    <property type="entry name" value="GEO05642P1"/>
    <property type="match status" value="1"/>
</dbReference>
<keyword evidence="9" id="KW-1185">Reference proteome</keyword>
<evidence type="ECO:0000256" key="7">
    <source>
        <dbReference type="SAM" id="SignalP"/>
    </source>
</evidence>
<feature type="chain" id="PRO_5012555473" evidence="7">
    <location>
        <begin position="22"/>
        <end position="672"/>
    </location>
</feature>
<dbReference type="GO" id="GO:0016020">
    <property type="term" value="C:membrane"/>
    <property type="evidence" value="ECO:0007669"/>
    <property type="project" value="UniProtKB-SubCell"/>
</dbReference>
<feature type="transmembrane region" description="Helical" evidence="6">
    <location>
        <begin position="194"/>
        <end position="219"/>
    </location>
</feature>
<sequence>MLFVWTTPIWVLLLTPLGITAQWASWENQNPTNTKENFFMDSNAECNKQYDIGENNALLHGHGALLEQQPPKTCQITFSTDSVREKRKFRIEVISASFDADGVQFYVYDSSTTDTLLYGFGFGKDKPANFQPLITSGGFVTFQLVKAYAGQADYNIKCHIISIPGDVSVIDECPGGEGPGCNYYFYQSPVTKEIILGIVGGVFGLILFVIAPIVIICCYRKSKGVNRRWDEFKLGQTNTAANISTSKGSVRATSHDTKSKLWASQSSKMGLSSVNKPYRSRGRLSEDDDSVFDDGPPRSYPPPPPPYERYDKSTRHNRDDHDSRNRRRDRYDSRDEDYDRKDRRYRDRNDDRFDRRNRREIDRERRDSSPRRSLYSDSNSEMESSFVQAEDDHPQEKFVERIIKPSVKPKAKAKTKKPVEEDVYDELSEDVEALRDSSVQCGPSDEENESNTETTDDDTSETESDSEDEKKKIDPRTALYSKPSKKGKNRNGEAKQPPQQPPQQPQFGVAAYPPGPVMAGTNMGQPMIGHPMIGHPLATTRPPIPGVIVRPVTQPQFATGHYPPVMRPGVPIQPGPMQFRPVQPPNQAGARLPHVQVPQQSHPSQHRAASNPPQDPPLFSYLVQRGYTGRYSPASSGTGISSDAHVINLTDDSDGAANLPSGVDLMKRTTDV</sequence>
<feature type="signal peptide" evidence="7">
    <location>
        <begin position="1"/>
        <end position="21"/>
    </location>
</feature>
<feature type="compositionally biased region" description="Pro residues" evidence="5">
    <location>
        <begin position="298"/>
        <end position="307"/>
    </location>
</feature>
<keyword evidence="2 6" id="KW-0812">Transmembrane</keyword>
<evidence type="ECO:0000256" key="4">
    <source>
        <dbReference type="ARBA" id="ARBA00023136"/>
    </source>
</evidence>
<feature type="region of interest" description="Disordered" evidence="5">
    <location>
        <begin position="596"/>
        <end position="620"/>
    </location>
</feature>
<evidence type="ECO:0000256" key="6">
    <source>
        <dbReference type="SAM" id="Phobius"/>
    </source>
</evidence>